<keyword evidence="2" id="KW-0540">Nuclease</keyword>
<keyword evidence="2" id="KW-0378">Hydrolase</keyword>
<dbReference type="CDD" id="cd06260">
    <property type="entry name" value="DUF820-like"/>
    <property type="match status" value="1"/>
</dbReference>
<evidence type="ECO:0000313" key="3">
    <source>
        <dbReference type="Proteomes" id="UP000184501"/>
    </source>
</evidence>
<gene>
    <name evidence="2" type="ORF">SAMN05444320_103477</name>
</gene>
<dbReference type="Gene3D" id="3.90.1570.10">
    <property type="entry name" value="tt1808, chain A"/>
    <property type="match status" value="1"/>
</dbReference>
<keyword evidence="3" id="KW-1185">Reference proteome</keyword>
<accession>A0A1M5BAF9</accession>
<dbReference type="Pfam" id="PF05685">
    <property type="entry name" value="Uma2"/>
    <property type="match status" value="1"/>
</dbReference>
<proteinExistence type="predicted"/>
<organism evidence="2 3">
    <name type="scientific">Streptoalloteichus hindustanus</name>
    <dbReference type="NCBI Taxonomy" id="2017"/>
    <lineage>
        <taxon>Bacteria</taxon>
        <taxon>Bacillati</taxon>
        <taxon>Actinomycetota</taxon>
        <taxon>Actinomycetes</taxon>
        <taxon>Pseudonocardiales</taxon>
        <taxon>Pseudonocardiaceae</taxon>
        <taxon>Streptoalloteichus</taxon>
    </lineage>
</organism>
<reference evidence="2 3" key="1">
    <citation type="submission" date="2016-11" db="EMBL/GenBank/DDBJ databases">
        <authorList>
            <person name="Jaros S."/>
            <person name="Januszkiewicz K."/>
            <person name="Wedrychowicz H."/>
        </authorList>
    </citation>
    <scope>NUCLEOTIDE SEQUENCE [LARGE SCALE GENOMIC DNA]</scope>
    <source>
        <strain evidence="2 3">DSM 44523</strain>
    </source>
</reference>
<dbReference type="InterPro" id="IPR012296">
    <property type="entry name" value="Nuclease_put_TT1808"/>
</dbReference>
<protein>
    <submittedName>
        <fullName evidence="2">Endonuclease, Uma2 family (Restriction endonuclease fold)</fullName>
    </submittedName>
</protein>
<dbReference type="Proteomes" id="UP000184501">
    <property type="component" value="Unassembled WGS sequence"/>
</dbReference>
<feature type="domain" description="Putative restriction endonuclease" evidence="1">
    <location>
        <begin position="26"/>
        <end position="150"/>
    </location>
</feature>
<dbReference type="AlphaFoldDB" id="A0A1M5BAF9"/>
<name>A0A1M5BAF9_STRHI</name>
<keyword evidence="2" id="KW-0255">Endonuclease</keyword>
<evidence type="ECO:0000259" key="1">
    <source>
        <dbReference type="Pfam" id="PF05685"/>
    </source>
</evidence>
<sequence>MSAATELQHPIGPHTVEEWRNAEHPSDGGRLELIWGYFHVSPPPGGPHQYATGALYRALWDAVRAAGRKDLHPVLAVGVEITTALRTALIPDVAVLNRPPTEVSYPAEALELVVEVWSPGNTSRERETKVAAYAAAGVPYLWTVEQRVRGRMEYRAYELVGGVHKERVCGAGDDVLVDVPGPVALTLVCADLDPER</sequence>
<dbReference type="InterPro" id="IPR008538">
    <property type="entry name" value="Uma2"/>
</dbReference>
<dbReference type="InterPro" id="IPR011335">
    <property type="entry name" value="Restrct_endonuc-II-like"/>
</dbReference>
<dbReference type="PANTHER" id="PTHR34107">
    <property type="entry name" value="SLL0198 PROTEIN-RELATED"/>
    <property type="match status" value="1"/>
</dbReference>
<dbReference type="STRING" id="2017.SAMN05444320_103477"/>
<dbReference type="SUPFAM" id="SSF52980">
    <property type="entry name" value="Restriction endonuclease-like"/>
    <property type="match status" value="1"/>
</dbReference>
<dbReference type="EMBL" id="FQVN01000003">
    <property type="protein sequence ID" value="SHF39420.1"/>
    <property type="molecule type" value="Genomic_DNA"/>
</dbReference>
<dbReference type="GO" id="GO:0004519">
    <property type="term" value="F:endonuclease activity"/>
    <property type="evidence" value="ECO:0007669"/>
    <property type="project" value="UniProtKB-KW"/>
</dbReference>
<dbReference type="PANTHER" id="PTHR34107:SF4">
    <property type="entry name" value="SLL1222 PROTEIN"/>
    <property type="match status" value="1"/>
</dbReference>
<evidence type="ECO:0000313" key="2">
    <source>
        <dbReference type="EMBL" id="SHF39420.1"/>
    </source>
</evidence>